<feature type="chain" id="PRO_5036798120" evidence="1">
    <location>
        <begin position="20"/>
        <end position="341"/>
    </location>
</feature>
<keyword evidence="3" id="KW-1185">Reference proteome</keyword>
<sequence length="341" mass="36357">MRIICGLLSSALLFGTALAAEPHAVSFTMQASQQSLRDKARNDTFASTVDAPGWANSRFDVECSAGTAGLWGIGFTRRDETCKVTGKTMLVNPTNHAQQILRINYSGGFVTKPDGYTDARTILANYQKVGTAAAENASFGGSVMMKPENPAASAKALQERLIGYLQEQGGAQGGVSISTEMDTIRFDRFMVPNVGGRGTVDCAWTGDMLYAYANEAWQMDFTVKCGEQTYKLEGNMPWLDVEGQDHQAEYVLNLMTGGGGGAAGGDPFAAADPFAQIDGISGTIKMELSDLVEVRISETETDEVPVSVTAKGTLTGTNVPPDLTYSFAQILAIFARTMFGA</sequence>
<dbReference type="Proteomes" id="UP000773614">
    <property type="component" value="Unassembled WGS sequence"/>
</dbReference>
<comment type="caution">
    <text evidence="2">The sequence shown here is derived from an EMBL/GenBank/DDBJ whole genome shotgun (WGS) entry which is preliminary data.</text>
</comment>
<dbReference type="AlphaFoldDB" id="A0A964T7J3"/>
<evidence type="ECO:0000313" key="2">
    <source>
        <dbReference type="EMBL" id="MYZ49991.1"/>
    </source>
</evidence>
<name>A0A964T7J3_9HYPH</name>
<feature type="signal peptide" evidence="1">
    <location>
        <begin position="1"/>
        <end position="19"/>
    </location>
</feature>
<accession>A0A964T7J3</accession>
<dbReference type="OrthoDB" id="7940043at2"/>
<dbReference type="RefSeq" id="WP_161142326.1">
    <property type="nucleotide sequence ID" value="NZ_SPKJ01000111.1"/>
</dbReference>
<reference evidence="2" key="1">
    <citation type="submission" date="2019-03" db="EMBL/GenBank/DDBJ databases">
        <title>Afifella sp. nov., isolated from activated sludge.</title>
        <authorList>
            <person name="Li Q."/>
            <person name="Liu Y."/>
        </authorList>
    </citation>
    <scope>NUCLEOTIDE SEQUENCE</scope>
    <source>
        <strain evidence="2">L72</strain>
    </source>
</reference>
<gene>
    <name evidence="2" type="ORF">E4O86_19995</name>
</gene>
<evidence type="ECO:0000256" key="1">
    <source>
        <dbReference type="SAM" id="SignalP"/>
    </source>
</evidence>
<dbReference type="EMBL" id="SPKJ01000111">
    <property type="protein sequence ID" value="MYZ49991.1"/>
    <property type="molecule type" value="Genomic_DNA"/>
</dbReference>
<proteinExistence type="predicted"/>
<protein>
    <submittedName>
        <fullName evidence="2">Uncharacterized protein</fullName>
    </submittedName>
</protein>
<organism evidence="2 3">
    <name type="scientific">Propylenella binzhouense</name>
    <dbReference type="NCBI Taxonomy" id="2555902"/>
    <lineage>
        <taxon>Bacteria</taxon>
        <taxon>Pseudomonadati</taxon>
        <taxon>Pseudomonadota</taxon>
        <taxon>Alphaproteobacteria</taxon>
        <taxon>Hyphomicrobiales</taxon>
        <taxon>Propylenellaceae</taxon>
        <taxon>Propylenella</taxon>
    </lineage>
</organism>
<evidence type="ECO:0000313" key="3">
    <source>
        <dbReference type="Proteomes" id="UP000773614"/>
    </source>
</evidence>
<keyword evidence="1" id="KW-0732">Signal</keyword>